<protein>
    <submittedName>
        <fullName evidence="2">Agmatine deiminase</fullName>
    </submittedName>
</protein>
<dbReference type="EMBL" id="JAAVVK010000001">
    <property type="protein sequence ID" value="NKE38224.1"/>
    <property type="molecule type" value="Genomic_DNA"/>
</dbReference>
<gene>
    <name evidence="2" type="ORF">HER12_00440</name>
</gene>
<reference evidence="2 3" key="1">
    <citation type="submission" date="2020-04" db="EMBL/GenBank/DDBJ databases">
        <title>Complete genome sequence of Spiroplasma platyhelix ATCC 51748, an insect isolate.</title>
        <authorList>
            <person name="Green E.A."/>
            <person name="Klassen J.L."/>
        </authorList>
    </citation>
    <scope>NUCLEOTIDE SEQUENCE [LARGE SCALE GENOMIC DNA]</scope>
    <source>
        <strain evidence="2 3">PALS-1</strain>
    </source>
</reference>
<dbReference type="GO" id="GO:0004668">
    <property type="term" value="F:protein-arginine deiminase activity"/>
    <property type="evidence" value="ECO:0007669"/>
    <property type="project" value="InterPro"/>
</dbReference>
<keyword evidence="1" id="KW-0378">Hydrolase</keyword>
<dbReference type="Pfam" id="PF04371">
    <property type="entry name" value="PAD_porph"/>
    <property type="match status" value="1"/>
</dbReference>
<dbReference type="GO" id="GO:0047632">
    <property type="term" value="F:agmatine deiminase activity"/>
    <property type="evidence" value="ECO:0007669"/>
    <property type="project" value="TreeGrafter"/>
</dbReference>
<comment type="caution">
    <text evidence="2">The sequence shown here is derived from an EMBL/GenBank/DDBJ whole genome shotgun (WGS) entry which is preliminary data.</text>
</comment>
<dbReference type="GO" id="GO:0009446">
    <property type="term" value="P:putrescine biosynthetic process"/>
    <property type="evidence" value="ECO:0007669"/>
    <property type="project" value="InterPro"/>
</dbReference>
<accession>A0A846TZM5</accession>
<dbReference type="AlphaFoldDB" id="A0A846TZM5"/>
<dbReference type="Gene3D" id="3.75.10.10">
    <property type="entry name" value="L-arginine/glycine Amidinotransferase, Chain A"/>
    <property type="match status" value="1"/>
</dbReference>
<dbReference type="PANTHER" id="PTHR31377:SF0">
    <property type="entry name" value="AGMATINE DEIMINASE-RELATED"/>
    <property type="match status" value="1"/>
</dbReference>
<keyword evidence="3" id="KW-1185">Reference proteome</keyword>
<dbReference type="Proteomes" id="UP000584587">
    <property type="component" value="Unassembled WGS sequence"/>
</dbReference>
<sequence length="367" mass="42495">MAKRIFSTPSSDDFFSCPEFIEHKQSWLIWPERTDNWRMGAKPAQKIVAEIANILIDYEEVNIIVSKNQFQNARQQLNEKIKIIEMTTNDCLIRDFGPLFLINSETKVVRGLKSTFNAWGGTKYGVYYPWDDDDMLSYKIFELEKLNYYELPIILEWGMILLDGKSTCFASEEGILSELRNPNLTKEQAENYLKDYLNVSKIIWLPSGLPYDQTKGRLNNLLTLVDETTILLSWTTDIYDECFQVVSETEKILKKTVNAYGKSYKIIKVLLPKIKNRSKEETEMIDFNINHNPNAFDQSLVGSYTNLYITNRAVLVPTFDDEESQAQALAELAKIFINKRIILVNSRELLLGHVNLQNIICHQSKIM</sequence>
<name>A0A846TZM5_9MOLU</name>
<evidence type="ECO:0000313" key="3">
    <source>
        <dbReference type="Proteomes" id="UP000584587"/>
    </source>
</evidence>
<evidence type="ECO:0000313" key="2">
    <source>
        <dbReference type="EMBL" id="NKE38224.1"/>
    </source>
</evidence>
<dbReference type="PANTHER" id="PTHR31377">
    <property type="entry name" value="AGMATINE DEIMINASE-RELATED"/>
    <property type="match status" value="1"/>
</dbReference>
<dbReference type="RefSeq" id="WP_168104702.1">
    <property type="nucleotide sequence ID" value="NZ_CP051215.1"/>
</dbReference>
<dbReference type="SUPFAM" id="SSF55909">
    <property type="entry name" value="Pentein"/>
    <property type="match status" value="1"/>
</dbReference>
<organism evidence="2 3">
    <name type="scientific">Spiroplasma platyhelix PALS-1</name>
    <dbReference type="NCBI Taxonomy" id="1276218"/>
    <lineage>
        <taxon>Bacteria</taxon>
        <taxon>Bacillati</taxon>
        <taxon>Mycoplasmatota</taxon>
        <taxon>Mollicutes</taxon>
        <taxon>Entomoplasmatales</taxon>
        <taxon>Spiroplasmataceae</taxon>
        <taxon>Spiroplasma</taxon>
    </lineage>
</organism>
<evidence type="ECO:0000256" key="1">
    <source>
        <dbReference type="ARBA" id="ARBA00022801"/>
    </source>
</evidence>
<dbReference type="InterPro" id="IPR007466">
    <property type="entry name" value="Peptidyl-Arg-deiminase_porph"/>
</dbReference>
<proteinExistence type="predicted"/>